<proteinExistence type="predicted"/>
<dbReference type="EMBL" id="JAGPXD010000003">
    <property type="protein sequence ID" value="KAH7363252.1"/>
    <property type="molecule type" value="Genomic_DNA"/>
</dbReference>
<dbReference type="PANTHER" id="PTHR35391">
    <property type="entry name" value="C2H2-TYPE DOMAIN-CONTAINING PROTEIN-RELATED"/>
    <property type="match status" value="1"/>
</dbReference>
<dbReference type="PROSITE" id="PS00028">
    <property type="entry name" value="ZINC_FINGER_C2H2_1"/>
    <property type="match status" value="1"/>
</dbReference>
<feature type="compositionally biased region" description="Polar residues" evidence="2">
    <location>
        <begin position="605"/>
        <end position="614"/>
    </location>
</feature>
<feature type="region of interest" description="Disordered" evidence="2">
    <location>
        <begin position="534"/>
        <end position="556"/>
    </location>
</feature>
<keyword evidence="1" id="KW-0539">Nucleus</keyword>
<reference evidence="4" key="1">
    <citation type="journal article" date="2021" name="Nat. Commun.">
        <title>Genetic determinants of endophytism in the Arabidopsis root mycobiome.</title>
        <authorList>
            <person name="Mesny F."/>
            <person name="Miyauchi S."/>
            <person name="Thiergart T."/>
            <person name="Pickel B."/>
            <person name="Atanasova L."/>
            <person name="Karlsson M."/>
            <person name="Huettel B."/>
            <person name="Barry K.W."/>
            <person name="Haridas S."/>
            <person name="Chen C."/>
            <person name="Bauer D."/>
            <person name="Andreopoulos W."/>
            <person name="Pangilinan J."/>
            <person name="LaButti K."/>
            <person name="Riley R."/>
            <person name="Lipzen A."/>
            <person name="Clum A."/>
            <person name="Drula E."/>
            <person name="Henrissat B."/>
            <person name="Kohler A."/>
            <person name="Grigoriev I.V."/>
            <person name="Martin F.M."/>
            <person name="Hacquard S."/>
        </authorList>
    </citation>
    <scope>NUCLEOTIDE SEQUENCE</scope>
    <source>
        <strain evidence="4">MPI-CAGE-AT-0016</strain>
    </source>
</reference>
<evidence type="ECO:0000256" key="1">
    <source>
        <dbReference type="ARBA" id="ARBA00023242"/>
    </source>
</evidence>
<sequence length="807" mass="89825">MEDPEQRSTDPSTAVALSPEQLPTPVALPDLPQEPDLDPAPIKKIRVTKTRHVPKMLRTQVIFTPESFPKAESGQSGLTIGRPTPKCWKHGCNGRRFSTFATLLQHQREMENSKFLHGPSKEHHVVEPTVTGFRHQLSEMYPHLAQYHMFLLDRLAQQLVVRCKNLIAARIRHLDLGNACWNGSDCANSSSTEPQAGKQGASGIPDENPMLDGFPAGIPMPPTTSMPAKFECPLCFTIKEIQTPKEWTKHVMKDVQPFICTFDQCREPRTFARKADWIRHENEHHRRLESWTCDIGYCGHTCYRQDNFLQHLIREHKYTEPESKHKPPTRGEIDKTWQKVIKCRRETDRTPQQEPCKFCGNMSTSWSELTAHLVNHMTELIAPVIETLESKPEEPPTEAALDNAMSAGTHRIQPLEYPELPAEPAWASNSAPRQQFLDQPSCPPLELDLIPMHLGSVVPFPISATEDLSTTKWRKTGACTLCTQRKVRCDEKMPCNNCSKLGLECRVWPTTSSKDDVRRYTGRTLDELLNGYIHPPITESGVTNEAETPPESPERGHGYVAAGQSQQPNTVLGTSHSAGKAILTTEDPKFERVFPRFTKDPIETTDASTQTMSGEEQHHQELETMREAIAEDDAEMSSPQLTERALSDADPVSTRPPTKMRQVGMAQITIKMLSLLGTPEGSGFGSDVEFQSESDGWDAEECWDDGSSGGGGKPGADGSGAITATHNSQTWAAAPGGTSASRGRPPSEDEDGERHRKRPKRQSGGLCSTSPQRRFACPFQAYEPARDCLKVSTRNPLGGCESIKRVK</sequence>
<feature type="compositionally biased region" description="Acidic residues" evidence="2">
    <location>
        <begin position="690"/>
        <end position="704"/>
    </location>
</feature>
<dbReference type="Pfam" id="PF26082">
    <property type="entry name" value="zf-C2H2_AcuF"/>
    <property type="match status" value="1"/>
</dbReference>
<evidence type="ECO:0000313" key="4">
    <source>
        <dbReference type="EMBL" id="KAH7363252.1"/>
    </source>
</evidence>
<dbReference type="Proteomes" id="UP000813385">
    <property type="component" value="Unassembled WGS sequence"/>
</dbReference>
<dbReference type="InterPro" id="IPR058925">
    <property type="entry name" value="zf-C2H2_AcuF"/>
</dbReference>
<evidence type="ECO:0000259" key="3">
    <source>
        <dbReference type="PROSITE" id="PS50048"/>
    </source>
</evidence>
<dbReference type="SMART" id="SM00066">
    <property type="entry name" value="GAL4"/>
    <property type="match status" value="1"/>
</dbReference>
<dbReference type="CDD" id="cd00067">
    <property type="entry name" value="GAL4"/>
    <property type="match status" value="1"/>
</dbReference>
<dbReference type="SMART" id="SM00355">
    <property type="entry name" value="ZnF_C2H2"/>
    <property type="match status" value="4"/>
</dbReference>
<dbReference type="PANTHER" id="PTHR35391:SF3">
    <property type="entry name" value="FINGER DOMAIN PROTEIN, PUTATIVE (AFU_ORTHOLOGUE AFUA_8G04300)-RELATED"/>
    <property type="match status" value="1"/>
</dbReference>
<dbReference type="PROSITE" id="PS00463">
    <property type="entry name" value="ZN2_CY6_FUNGAL_1"/>
    <property type="match status" value="1"/>
</dbReference>
<dbReference type="AlphaFoldDB" id="A0A8K0X409"/>
<feature type="region of interest" description="Disordered" evidence="2">
    <location>
        <begin position="634"/>
        <end position="662"/>
    </location>
</feature>
<dbReference type="OrthoDB" id="5315052at2759"/>
<dbReference type="InterPro" id="IPR001138">
    <property type="entry name" value="Zn2Cys6_DnaBD"/>
</dbReference>
<dbReference type="GO" id="GO:0008270">
    <property type="term" value="F:zinc ion binding"/>
    <property type="evidence" value="ECO:0007669"/>
    <property type="project" value="InterPro"/>
</dbReference>
<feature type="region of interest" description="Disordered" evidence="2">
    <location>
        <begin position="1"/>
        <end position="41"/>
    </location>
</feature>
<comment type="caution">
    <text evidence="4">The sequence shown here is derived from an EMBL/GenBank/DDBJ whole genome shotgun (WGS) entry which is preliminary data.</text>
</comment>
<organism evidence="4 5">
    <name type="scientific">Plectosphaerella cucumerina</name>
    <dbReference type="NCBI Taxonomy" id="40658"/>
    <lineage>
        <taxon>Eukaryota</taxon>
        <taxon>Fungi</taxon>
        <taxon>Dikarya</taxon>
        <taxon>Ascomycota</taxon>
        <taxon>Pezizomycotina</taxon>
        <taxon>Sordariomycetes</taxon>
        <taxon>Hypocreomycetidae</taxon>
        <taxon>Glomerellales</taxon>
        <taxon>Plectosphaerellaceae</taxon>
        <taxon>Plectosphaerella</taxon>
    </lineage>
</organism>
<dbReference type="InterPro" id="IPR036864">
    <property type="entry name" value="Zn2-C6_fun-type_DNA-bd_sf"/>
</dbReference>
<accession>A0A8K0X409</accession>
<dbReference type="Pfam" id="PF00172">
    <property type="entry name" value="Zn_clus"/>
    <property type="match status" value="1"/>
</dbReference>
<name>A0A8K0X409_9PEZI</name>
<feature type="compositionally biased region" description="Polar residues" evidence="2">
    <location>
        <begin position="722"/>
        <end position="731"/>
    </location>
</feature>
<feature type="region of interest" description="Disordered" evidence="2">
    <location>
        <begin position="602"/>
        <end position="621"/>
    </location>
</feature>
<feature type="domain" description="Zn(2)-C6 fungal-type" evidence="3">
    <location>
        <begin position="478"/>
        <end position="507"/>
    </location>
</feature>
<dbReference type="PROSITE" id="PS50048">
    <property type="entry name" value="ZN2_CY6_FUNGAL_2"/>
    <property type="match status" value="1"/>
</dbReference>
<protein>
    <recommendedName>
        <fullName evidence="3">Zn(2)-C6 fungal-type domain-containing protein</fullName>
    </recommendedName>
</protein>
<keyword evidence="5" id="KW-1185">Reference proteome</keyword>
<evidence type="ECO:0000256" key="2">
    <source>
        <dbReference type="SAM" id="MobiDB-lite"/>
    </source>
</evidence>
<feature type="region of interest" description="Disordered" evidence="2">
    <location>
        <begin position="683"/>
        <end position="772"/>
    </location>
</feature>
<feature type="compositionally biased region" description="Gly residues" evidence="2">
    <location>
        <begin position="707"/>
        <end position="718"/>
    </location>
</feature>
<dbReference type="SUPFAM" id="SSF57701">
    <property type="entry name" value="Zn2/Cys6 DNA-binding domain"/>
    <property type="match status" value="1"/>
</dbReference>
<dbReference type="Gene3D" id="4.10.240.10">
    <property type="entry name" value="Zn(2)-C6 fungal-type DNA-binding domain"/>
    <property type="match status" value="1"/>
</dbReference>
<dbReference type="InterPro" id="IPR013087">
    <property type="entry name" value="Znf_C2H2_type"/>
</dbReference>
<evidence type="ECO:0000313" key="5">
    <source>
        <dbReference type="Proteomes" id="UP000813385"/>
    </source>
</evidence>
<dbReference type="GO" id="GO:0000981">
    <property type="term" value="F:DNA-binding transcription factor activity, RNA polymerase II-specific"/>
    <property type="evidence" value="ECO:0007669"/>
    <property type="project" value="InterPro"/>
</dbReference>
<gene>
    <name evidence="4" type="ORF">B0T11DRAFT_282324</name>
</gene>